<evidence type="ECO:0000256" key="6">
    <source>
        <dbReference type="SAM" id="Phobius"/>
    </source>
</evidence>
<accession>A0A5S4HGV9</accession>
<keyword evidence="4" id="KW-0411">Iron-sulfur</keyword>
<evidence type="ECO:0000256" key="2">
    <source>
        <dbReference type="ARBA" id="ARBA00022723"/>
    </source>
</evidence>
<dbReference type="Pfam" id="PF09990">
    <property type="entry name" value="DUF2231"/>
    <property type="match status" value="1"/>
</dbReference>
<dbReference type="GO" id="GO:0016705">
    <property type="term" value="F:oxidoreductase activity, acting on paired donors, with incorporation or reduction of molecular oxygen"/>
    <property type="evidence" value="ECO:0007669"/>
    <property type="project" value="UniProtKB-ARBA"/>
</dbReference>
<keyword evidence="1" id="KW-0001">2Fe-2S</keyword>
<evidence type="ECO:0000256" key="5">
    <source>
        <dbReference type="SAM" id="MobiDB-lite"/>
    </source>
</evidence>
<dbReference type="InterPro" id="IPR036922">
    <property type="entry name" value="Rieske_2Fe-2S_sf"/>
</dbReference>
<dbReference type="GO" id="GO:0046872">
    <property type="term" value="F:metal ion binding"/>
    <property type="evidence" value="ECO:0007669"/>
    <property type="project" value="UniProtKB-KW"/>
</dbReference>
<dbReference type="AlphaFoldDB" id="A0A5S4HGV9"/>
<keyword evidence="6" id="KW-0812">Transmembrane</keyword>
<dbReference type="GO" id="GO:0051537">
    <property type="term" value="F:2 iron, 2 sulfur cluster binding"/>
    <property type="evidence" value="ECO:0007669"/>
    <property type="project" value="UniProtKB-KW"/>
</dbReference>
<dbReference type="PANTHER" id="PTHR21496">
    <property type="entry name" value="FERREDOXIN-RELATED"/>
    <property type="match status" value="1"/>
</dbReference>
<dbReference type="InterPro" id="IPR019251">
    <property type="entry name" value="DUF2231_TM"/>
</dbReference>
<keyword evidence="6" id="KW-0472">Membrane</keyword>
<dbReference type="Proteomes" id="UP000305238">
    <property type="component" value="Unassembled WGS sequence"/>
</dbReference>
<evidence type="ECO:0000256" key="3">
    <source>
        <dbReference type="ARBA" id="ARBA00023004"/>
    </source>
</evidence>
<dbReference type="SUPFAM" id="SSF50022">
    <property type="entry name" value="ISP domain"/>
    <property type="match status" value="1"/>
</dbReference>
<dbReference type="InterPro" id="IPR017941">
    <property type="entry name" value="Rieske_2Fe-2S"/>
</dbReference>
<evidence type="ECO:0000259" key="7">
    <source>
        <dbReference type="PROSITE" id="PS51296"/>
    </source>
</evidence>
<feature type="domain" description="Rieske" evidence="7">
    <location>
        <begin position="183"/>
        <end position="279"/>
    </location>
</feature>
<reference evidence="8 9" key="1">
    <citation type="submission" date="2019-05" db="EMBL/GenBank/DDBJ databases">
        <title>Draft genome sequence of Actinomadura geliboluensis A8036.</title>
        <authorList>
            <person name="Saricaoglu S."/>
            <person name="Isik K."/>
        </authorList>
    </citation>
    <scope>NUCLEOTIDE SEQUENCE [LARGE SCALE GENOMIC DNA]</scope>
    <source>
        <strain evidence="8 9">A8036</strain>
    </source>
</reference>
<keyword evidence="2" id="KW-0479">Metal-binding</keyword>
<feature type="transmembrane region" description="Helical" evidence="6">
    <location>
        <begin position="144"/>
        <end position="165"/>
    </location>
</feature>
<evidence type="ECO:0000256" key="1">
    <source>
        <dbReference type="ARBA" id="ARBA00022714"/>
    </source>
</evidence>
<dbReference type="PANTHER" id="PTHR21496:SF23">
    <property type="entry name" value="3-PHENYLPROPIONATE_CINNAMIC ACID DIOXYGENASE FERREDOXIN SUBUNIT"/>
    <property type="match status" value="1"/>
</dbReference>
<feature type="region of interest" description="Disordered" evidence="5">
    <location>
        <begin position="287"/>
        <end position="312"/>
    </location>
</feature>
<dbReference type="GO" id="GO:0004497">
    <property type="term" value="F:monooxygenase activity"/>
    <property type="evidence" value="ECO:0007669"/>
    <property type="project" value="UniProtKB-ARBA"/>
</dbReference>
<evidence type="ECO:0000256" key="4">
    <source>
        <dbReference type="ARBA" id="ARBA00023014"/>
    </source>
</evidence>
<protein>
    <submittedName>
        <fullName evidence="8">Rieske 2Fe-2S domain-containing protein</fullName>
    </submittedName>
</protein>
<keyword evidence="3" id="KW-0408">Iron</keyword>
<dbReference type="Pfam" id="PF00355">
    <property type="entry name" value="Rieske"/>
    <property type="match status" value="1"/>
</dbReference>
<dbReference type="Gene3D" id="2.102.10.10">
    <property type="entry name" value="Rieske [2Fe-2S] iron-sulphur domain"/>
    <property type="match status" value="1"/>
</dbReference>
<keyword evidence="6" id="KW-1133">Transmembrane helix</keyword>
<proteinExistence type="predicted"/>
<gene>
    <name evidence="8" type="ORF">ETD96_16865</name>
</gene>
<dbReference type="PROSITE" id="PS51296">
    <property type="entry name" value="RIESKE"/>
    <property type="match status" value="1"/>
</dbReference>
<sequence length="312" mass="32968">MRMPQKMVRRLERAKSLDGVAKPVAKVVQKAVRPRPVRNTLSGTNLGHPLHPSLTDVPIGAWTMAALLDAAGGRDAEQSADLLIGTGIAAAVPTALTGLNDWSDTLGKERRVGLVHALGNSAALSLYIASLITRMKGDRQTGKALGYAGLGMMAIGAYLGGHLSFVRGVNVNRNAWQEGPEEWTPVLGEHDLAEGDHRIAEAGGVQILLHRMGGKVYALDATCGHMGGPLDEGTFEHGCVTCPWHGSTFRFSDGGVVRGPASTPQPCYETRIENGRVEVRMPPVGVPAGPAEEHGAGVGRGHRRQPAHTSAF</sequence>
<dbReference type="EMBL" id="VCKZ01000109">
    <property type="protein sequence ID" value="TMR38210.1"/>
    <property type="molecule type" value="Genomic_DNA"/>
</dbReference>
<dbReference type="OrthoDB" id="9795104at2"/>
<evidence type="ECO:0000313" key="9">
    <source>
        <dbReference type="Proteomes" id="UP000305238"/>
    </source>
</evidence>
<organism evidence="8 9">
    <name type="scientific">Actinomadura geliboluensis</name>
    <dbReference type="NCBI Taxonomy" id="882440"/>
    <lineage>
        <taxon>Bacteria</taxon>
        <taxon>Bacillati</taxon>
        <taxon>Actinomycetota</taxon>
        <taxon>Actinomycetes</taxon>
        <taxon>Streptosporangiales</taxon>
        <taxon>Thermomonosporaceae</taxon>
        <taxon>Actinomadura</taxon>
    </lineage>
</organism>
<name>A0A5S4HGV9_9ACTN</name>
<dbReference type="CDD" id="cd03467">
    <property type="entry name" value="Rieske"/>
    <property type="match status" value="1"/>
</dbReference>
<evidence type="ECO:0000313" key="8">
    <source>
        <dbReference type="EMBL" id="TMR38210.1"/>
    </source>
</evidence>
<comment type="caution">
    <text evidence="8">The sequence shown here is derived from an EMBL/GenBank/DDBJ whole genome shotgun (WGS) entry which is preliminary data.</text>
</comment>
<keyword evidence="9" id="KW-1185">Reference proteome</keyword>
<feature type="transmembrane region" description="Helical" evidence="6">
    <location>
        <begin position="112"/>
        <end position="132"/>
    </location>
</feature>